<evidence type="ECO:0000259" key="3">
    <source>
        <dbReference type="PROSITE" id="PS50011"/>
    </source>
</evidence>
<dbReference type="GO" id="GO:0005737">
    <property type="term" value="C:cytoplasm"/>
    <property type="evidence" value="ECO:0007669"/>
    <property type="project" value="TreeGrafter"/>
</dbReference>
<dbReference type="InterPro" id="IPR008271">
    <property type="entry name" value="Ser/Thr_kinase_AS"/>
</dbReference>
<accession>A0A8B8CML9</accession>
<evidence type="ECO:0000256" key="2">
    <source>
        <dbReference type="ARBA" id="ARBA00022840"/>
    </source>
</evidence>
<keyword evidence="4" id="KW-1185">Reference proteome</keyword>
<protein>
    <submittedName>
        <fullName evidence="5">Testis-specific serine/threonine-protein kinase 1-like</fullName>
    </submittedName>
</protein>
<dbReference type="GO" id="GO:0005524">
    <property type="term" value="F:ATP binding"/>
    <property type="evidence" value="ECO:0007669"/>
    <property type="project" value="UniProtKB-KW"/>
</dbReference>
<keyword evidence="2" id="KW-0067">ATP-binding</keyword>
<dbReference type="PANTHER" id="PTHR24346">
    <property type="entry name" value="MAP/MICROTUBULE AFFINITY-REGULATING KINASE"/>
    <property type="match status" value="1"/>
</dbReference>
<name>A0A8B8CML9_CRAVI</name>
<dbReference type="PANTHER" id="PTHR24346:SF79">
    <property type="entry name" value="PROTEIN KINASE DOMAIN-CONTAINING PROTEIN"/>
    <property type="match status" value="1"/>
</dbReference>
<dbReference type="Pfam" id="PF00069">
    <property type="entry name" value="Pkinase"/>
    <property type="match status" value="1"/>
</dbReference>
<dbReference type="InterPro" id="IPR000719">
    <property type="entry name" value="Prot_kinase_dom"/>
</dbReference>
<reference evidence="5" key="1">
    <citation type="submission" date="2025-08" db="UniProtKB">
        <authorList>
            <consortium name="RefSeq"/>
        </authorList>
    </citation>
    <scope>IDENTIFICATION</scope>
    <source>
        <tissue evidence="5">Whole sample</tissue>
    </source>
</reference>
<dbReference type="FunFam" id="1.10.510.10:FF:000571">
    <property type="entry name" value="Maternal embryonic leucine zipper kinase"/>
    <property type="match status" value="1"/>
</dbReference>
<dbReference type="GO" id="GO:0004674">
    <property type="term" value="F:protein serine/threonine kinase activity"/>
    <property type="evidence" value="ECO:0007669"/>
    <property type="project" value="TreeGrafter"/>
</dbReference>
<dbReference type="GeneID" id="111120069"/>
<dbReference type="PROSITE" id="PS00108">
    <property type="entry name" value="PROTEIN_KINASE_ST"/>
    <property type="match status" value="1"/>
</dbReference>
<dbReference type="Gene3D" id="1.10.510.10">
    <property type="entry name" value="Transferase(Phosphotransferase) domain 1"/>
    <property type="match status" value="1"/>
</dbReference>
<feature type="domain" description="Protein kinase" evidence="3">
    <location>
        <begin position="39"/>
        <end position="290"/>
    </location>
</feature>
<dbReference type="SUPFAM" id="SSF56112">
    <property type="entry name" value="Protein kinase-like (PK-like)"/>
    <property type="match status" value="1"/>
</dbReference>
<evidence type="ECO:0000313" key="5">
    <source>
        <dbReference type="RefSeq" id="XP_022316434.1"/>
    </source>
</evidence>
<organism evidence="4 5">
    <name type="scientific">Crassostrea virginica</name>
    <name type="common">Eastern oyster</name>
    <dbReference type="NCBI Taxonomy" id="6565"/>
    <lineage>
        <taxon>Eukaryota</taxon>
        <taxon>Metazoa</taxon>
        <taxon>Spiralia</taxon>
        <taxon>Lophotrochozoa</taxon>
        <taxon>Mollusca</taxon>
        <taxon>Bivalvia</taxon>
        <taxon>Autobranchia</taxon>
        <taxon>Pteriomorphia</taxon>
        <taxon>Ostreida</taxon>
        <taxon>Ostreoidea</taxon>
        <taxon>Ostreidae</taxon>
        <taxon>Crassostrea</taxon>
    </lineage>
</organism>
<dbReference type="CDD" id="cd14003">
    <property type="entry name" value="STKc_AMPK-like"/>
    <property type="match status" value="1"/>
</dbReference>
<dbReference type="OrthoDB" id="541276at2759"/>
<gene>
    <name evidence="5" type="primary">LOC111120069</name>
</gene>
<dbReference type="PROSITE" id="PS50011">
    <property type="entry name" value="PROTEIN_KINASE_DOM"/>
    <property type="match status" value="1"/>
</dbReference>
<dbReference type="SMART" id="SM00220">
    <property type="entry name" value="S_TKc"/>
    <property type="match status" value="1"/>
</dbReference>
<dbReference type="Proteomes" id="UP000694844">
    <property type="component" value="Chromosome 2"/>
</dbReference>
<dbReference type="KEGG" id="cvn:111120069"/>
<sequence length="530" mass="60030">MASEDINAIQLEDETILNTKGELWKPNKKAKASLEHVGLKLKETIASCEFSKIKVAHLQKENIDVAVKIIKKHKLQQDVLKKFVPREISILQQIQHPGIVDLFAVYESPGCFYLVMEFLPRGNLLDFVNHLGHLMESDARRLFHQLLDIVAYLHEKNVCHRDIKLENLMLDSCFNLKLTDFGFARYMKKSELLNTNCGSYVYSAPEVLEGAEYEGVQADIWSMGVCLYAMVCGKLPFRDDDVDILRLSMKERLHFHRHVSKACRNLLRKMLSHEPESRPSIHSIRKIDWMTKPIKTVGESSVSSLSVAAVTSEMCPNVTVDPNAEHGFSCNQKDRRFKSRKVSDLLRCVTENHSSGTSTVNLEAIPAIKPASVAAITGVAGPVGRKISQQLGLNIETSPKDKETVKSGVGKAGFGRAMKAMKTFKRATTVIRATRRFRKGPLNTILKISQEEAMAKIMDQNHKQQEMETKELHRCTSGHLATHLKTLLREENLEKKKSQLEMEQAKQVQEERTCKLRQTVLHLMPNLKNV</sequence>
<dbReference type="InterPro" id="IPR011009">
    <property type="entry name" value="Kinase-like_dom_sf"/>
</dbReference>
<keyword evidence="1" id="KW-0547">Nucleotide-binding</keyword>
<dbReference type="RefSeq" id="XP_022316434.1">
    <property type="nucleotide sequence ID" value="XM_022460726.1"/>
</dbReference>
<proteinExistence type="predicted"/>
<dbReference type="AlphaFoldDB" id="A0A8B8CML9"/>
<evidence type="ECO:0000256" key="1">
    <source>
        <dbReference type="ARBA" id="ARBA00022741"/>
    </source>
</evidence>
<dbReference type="GO" id="GO:0035556">
    <property type="term" value="P:intracellular signal transduction"/>
    <property type="evidence" value="ECO:0007669"/>
    <property type="project" value="TreeGrafter"/>
</dbReference>
<evidence type="ECO:0000313" key="4">
    <source>
        <dbReference type="Proteomes" id="UP000694844"/>
    </source>
</evidence>